<proteinExistence type="predicted"/>
<feature type="signal peptide" evidence="1">
    <location>
        <begin position="1"/>
        <end position="26"/>
    </location>
</feature>
<dbReference type="PANTHER" id="PTHR33112:SF16">
    <property type="entry name" value="HETEROKARYON INCOMPATIBILITY DOMAIN-CONTAINING PROTEIN"/>
    <property type="match status" value="1"/>
</dbReference>
<evidence type="ECO:0000313" key="4">
    <source>
        <dbReference type="EMBL" id="KAF4627223.1"/>
    </source>
</evidence>
<evidence type="ECO:0000259" key="2">
    <source>
        <dbReference type="Pfam" id="PF06985"/>
    </source>
</evidence>
<organism evidence="4 5">
    <name type="scientific">Cudoniella acicularis</name>
    <dbReference type="NCBI Taxonomy" id="354080"/>
    <lineage>
        <taxon>Eukaryota</taxon>
        <taxon>Fungi</taxon>
        <taxon>Dikarya</taxon>
        <taxon>Ascomycota</taxon>
        <taxon>Pezizomycotina</taxon>
        <taxon>Leotiomycetes</taxon>
        <taxon>Helotiales</taxon>
        <taxon>Tricladiaceae</taxon>
        <taxon>Cudoniella</taxon>
    </lineage>
</organism>
<dbReference type="EMBL" id="JAAMPI010001007">
    <property type="protein sequence ID" value="KAF4627223.1"/>
    <property type="molecule type" value="Genomic_DNA"/>
</dbReference>
<keyword evidence="5" id="KW-1185">Reference proteome</keyword>
<dbReference type="PANTHER" id="PTHR33112">
    <property type="entry name" value="DOMAIN PROTEIN, PUTATIVE-RELATED"/>
    <property type="match status" value="1"/>
</dbReference>
<keyword evidence="1" id="KW-0732">Signal</keyword>
<dbReference type="AlphaFoldDB" id="A0A8H4VYA7"/>
<evidence type="ECO:0000259" key="3">
    <source>
        <dbReference type="Pfam" id="PF17107"/>
    </source>
</evidence>
<comment type="caution">
    <text evidence="4">The sequence shown here is derived from an EMBL/GenBank/DDBJ whole genome shotgun (WGS) entry which is preliminary data.</text>
</comment>
<dbReference type="Pfam" id="PF06985">
    <property type="entry name" value="HET"/>
    <property type="match status" value="1"/>
</dbReference>
<dbReference type="InterPro" id="IPR010730">
    <property type="entry name" value="HET"/>
</dbReference>
<gene>
    <name evidence="4" type="ORF">G7Y89_g10935</name>
</gene>
<feature type="chain" id="PRO_5034780599" description="Heterokaryon incompatibility domain-containing protein" evidence="1">
    <location>
        <begin position="27"/>
        <end position="400"/>
    </location>
</feature>
<feature type="domain" description="NACHT-NTPase and P-loop NTPases N-terminal" evidence="3">
    <location>
        <begin position="13"/>
        <end position="72"/>
    </location>
</feature>
<dbReference type="Pfam" id="PF17107">
    <property type="entry name" value="SesA"/>
    <property type="match status" value="1"/>
</dbReference>
<accession>A0A8H4VYA7</accession>
<evidence type="ECO:0008006" key="6">
    <source>
        <dbReference type="Google" id="ProtNLM"/>
    </source>
</evidence>
<feature type="domain" description="Heterokaryon incompatibility" evidence="2">
    <location>
        <begin position="238"/>
        <end position="338"/>
    </location>
</feature>
<reference evidence="4 5" key="1">
    <citation type="submission" date="2020-03" db="EMBL/GenBank/DDBJ databases">
        <title>Draft Genome Sequence of Cudoniella acicularis.</title>
        <authorList>
            <person name="Buettner E."/>
            <person name="Kellner H."/>
        </authorList>
    </citation>
    <scope>NUCLEOTIDE SEQUENCE [LARGE SCALE GENOMIC DNA]</scope>
    <source>
        <strain evidence="4 5">DSM 108380</strain>
    </source>
</reference>
<sequence>MSGAKLLAVIGRVSAILSMADTTAEAYNTVKDSHDLPDAFSVVAARLLIVGDIFESAKRHVEHEEDKGMNTATEEQQKEIFVAIKELSEVPPSVPDSECAFITCSPPQTELISVSQQLRSEKDLGPDLVASLASLAGLGFNQSDDEVAGDIDDETNDYYFKDSKYMIGDQSQLDEVKPTKLCCFCQYIFDHWLLNFHIKASRMRIPRNEYMFPHCKDPHSLKASADAGFDLDEPQRHAALSHCWGSAKLFSLTQQLLAPFQKEFPPDAISRTFEHAITTARYLGIDCLWIDSLCIIQDSAEYWRNESAMMPSTYELQALDIENVTGNDTGLDFLDFFDVRKDPRCLAADAEYTSDAEFQDEKQTNNIRECAHDTGSGNLVPSSTLDMEEESQFQGRIVLL</sequence>
<dbReference type="Proteomes" id="UP000566819">
    <property type="component" value="Unassembled WGS sequence"/>
</dbReference>
<dbReference type="InterPro" id="IPR031352">
    <property type="entry name" value="SesA"/>
</dbReference>
<name>A0A8H4VYA7_9HELO</name>
<dbReference type="OrthoDB" id="5125733at2759"/>
<protein>
    <recommendedName>
        <fullName evidence="6">Heterokaryon incompatibility domain-containing protein</fullName>
    </recommendedName>
</protein>
<evidence type="ECO:0000313" key="5">
    <source>
        <dbReference type="Proteomes" id="UP000566819"/>
    </source>
</evidence>
<evidence type="ECO:0000256" key="1">
    <source>
        <dbReference type="SAM" id="SignalP"/>
    </source>
</evidence>